<organism evidence="1">
    <name type="scientific">Ophidiomyces ophidiicola</name>
    <dbReference type="NCBI Taxonomy" id="1387563"/>
    <lineage>
        <taxon>Eukaryota</taxon>
        <taxon>Fungi</taxon>
        <taxon>Dikarya</taxon>
        <taxon>Ascomycota</taxon>
        <taxon>Pezizomycotina</taxon>
        <taxon>Eurotiomycetes</taxon>
        <taxon>Eurotiomycetidae</taxon>
        <taxon>Onygenales</taxon>
        <taxon>Onygenaceae</taxon>
        <taxon>Ophidiomyces</taxon>
    </lineage>
</organism>
<proteinExistence type="predicted"/>
<gene>
    <name evidence="1" type="ORF">LOY88_004695</name>
</gene>
<accession>A0ACB8UVT5</accession>
<sequence>MTQVSATPVVHIDKSLAVKQSSHVSSLTTGYPCFLVYDSRFIDDVLGSEPDPPQLELIEKRHYQFAHEAGVYIKATNSVYFTANFQSCDPIELYAVDCDTRQVSKLDYPAVVQANGACNYHGKVLYCAQGDLDTPSALVLVDPVTAESEILINNFHGRQFNSVNDVVVHHSTGEIWFTDPTYGYAQAFRPPPDLPAQVYRLHPSSGDCSVAADGFEMCNGLCFSPDYSRLYVTDTGAIQAHNGPGDGHQLFADPRKPATIYVYDVVDGGKRLANRRTFAYCDTGVPDGIKCDTRGYVYSGCGNGVHVWDSQGTLLGKIVVGGTTANFNFVRGGMWMFSEKELWFCKLRAKGALVEIES</sequence>
<evidence type="ECO:0000313" key="1">
    <source>
        <dbReference type="EMBL" id="KAI2384347.1"/>
    </source>
</evidence>
<comment type="caution">
    <text evidence="1">The sequence shown here is derived from an EMBL/GenBank/DDBJ whole genome shotgun (WGS) entry which is preliminary data.</text>
</comment>
<protein>
    <submittedName>
        <fullName evidence="1">Uncharacterized protein</fullName>
    </submittedName>
</protein>
<dbReference type="EMBL" id="JALBCA010000074">
    <property type="protein sequence ID" value="KAI2384347.1"/>
    <property type="molecule type" value="Genomic_DNA"/>
</dbReference>
<name>A0ACB8UVT5_9EURO</name>
<reference evidence="1" key="1">
    <citation type="journal article" date="2022" name="bioRxiv">
        <title>Population genetic analysis of Ophidiomyces ophidiicola, the causative agent of snake fungal disease, indicates recent introductions to the USA.</title>
        <authorList>
            <person name="Ladner J.T."/>
            <person name="Palmer J.M."/>
            <person name="Ettinger C.L."/>
            <person name="Stajich J.E."/>
            <person name="Farrell T.M."/>
            <person name="Glorioso B.M."/>
            <person name="Lawson B."/>
            <person name="Price S.J."/>
            <person name="Stengle A.G."/>
            <person name="Grear D.A."/>
            <person name="Lorch J.M."/>
        </authorList>
    </citation>
    <scope>NUCLEOTIDE SEQUENCE</scope>
    <source>
        <strain evidence="1">NWHC 24266-5</strain>
    </source>
</reference>